<dbReference type="GO" id="GO:0005829">
    <property type="term" value="C:cytosol"/>
    <property type="evidence" value="ECO:0007669"/>
    <property type="project" value="UniProtKB-SubCell"/>
</dbReference>
<evidence type="ECO:0000313" key="10">
    <source>
        <dbReference type="EMBL" id="KAK9677672.1"/>
    </source>
</evidence>
<sequence length="1694" mass="188860">MAPSPSSAVPTAVARVLGPSLDTILKTVSWRQHPLLHSSCKSAINLLHSLPSLPFLSPPSTAADSAPESSSAVVEEILTPLVLAVETDAPKIVDVALGAVFRLLSLNLLHFSLSSTSDDGGEGKTVISQLFDSICKCASLGDEVIEFSVMKTLLAAVRSPKVRLYGEYLNHVVRICYNVYLGGKNGTNMICAKAVLAQIMLIVFSRVEEDSMSVNRFRIVSVSELLEFTDRNLSEGNSVQIVQGVINEVLMSNEGVYEETDRKSENVGGSDGGDESRESRLREDGFGLFKNLCKLSIKFSSPDHSDDGILMRGKILSLELLKVIMDNGGPVWGSNERFMNVIKQFLCLSLLKNSSLSVMTIFQLICSIFTSLLLKFRSGLKAEIGIFFPMLILRVLENVIRPSFIQKMTIFNVLERITQDPQLVIDIFVNYDCDLDAPNIYERTVNGLLKTALGPPSGSNTTLSPVQDLTLRVESVKCLVRIVKSMGSWMDQQLKIEDASLTNKSQMHSVLNAEEGSAAEYDSHSESNSELSDAATLEHRRAYKLEMQKGILLFNSKPSKGIDFLIKAEKVGGSPESVASFLKSAVGLNPTVIGDYLGEQGNFPLKVMHAYVNGFNFEKMDFGEAIRYFLRGFRLPGEAQKIDRIMEKFAERYYTCNPNLFKSADTAYALAYSVIMLNTDHNSMAKDKMTKADFVWNNRGIDDGKDLPEEYLGVLYDQIVKNETEMSAVKIQPQSKQANGINRLLGLDTILNLVTGKQAEEKPFCANELLIKNIQEQFRAKSGKSESFFYAVSDVSILGFMVEVCWGPMLAAFSMTLDRSDDKLATSECMQGFRYSVHVTAVLGMQTQRDAFLTSLAKFTYLHCAADMKQKNVDAMKTIMTIAIEDGNFLQEAWEHILTCLSRFEHLQLLGEGVPSHASFRSISEGEAELKTLKSSDLASYMKKGVLHNPNVVAVVRGGSYDSSVHGVNSPKLVTPDQVNNFISNLHLLDQIGTYELNHIFAHSQSLNSEAIVSFVKSLCKVSMSELQSPNDPRVFSLTKIVEIAHYNMNRIRLVWSRIWNVLSEFFVSVGLSENIAVAIFVMDSLRQLAIKFLEREELANFNFQNEFLRPFVIVMQKSSSTEIRELIVRCTSQMVLSRASNVKSGWKSVFMVFTTAAADEQKSIVLLAFEIMEKIVREYFLHITETESKIFTDCVRCLITFTDCKFNSDVSCNAIALLRFCALKLAEGGLFSNDIHNDEEDLSGQALASKDENISFWMPLLIGLSKLTSDVRSAIRMSALEGLFDILMDHGTLFSRPFWNVIFKFVVFPIFGSQDDKDDNEMYGDQSMQSSRDSSVEGSAWDSETFSVAAERLVDLFVTFFNVIRSQLPHAIAILMGFIKNPCHGPAKAGINALSRLTSELGARLSEDDWIGTFMALKEAASSTTPEFLKILRSMDNFEIPDDAQFYNGFETSSDHEKSNINLEDDSLQTAAYVVSRMKSHISVQLVILQVVSDLFKSHHDDLSPANIKILLELFSMISSHAHQLNSETVLIQKLQRACDILELSEPPVVHFENESFQSYLNFLDDLLLERAALSEDIDLQEHIFGVCEKILKLYLDCAGTLSVKQTPADQQIVYWTLPLPSAKREELAARTPLLLSGLRTLTNFEEESTKRYILRLFPLLVDLVKSEHCSGEVPHVLSDMFQTCLGTVFIDS</sequence>
<comment type="subcellular location">
    <subcellularLocation>
        <location evidence="2">Cytoplasm</location>
        <location evidence="2">Cytosol</location>
    </subcellularLocation>
    <subcellularLocation>
        <location evidence="1">Membrane</location>
        <topology evidence="1">Peripheral membrane protein</topology>
        <orientation evidence="1">Cytoplasmic side</orientation>
    </subcellularLocation>
</comment>
<dbReference type="PANTHER" id="PTHR10663">
    <property type="entry name" value="GUANYL-NUCLEOTIDE EXCHANGE FACTOR"/>
    <property type="match status" value="1"/>
</dbReference>
<reference evidence="10" key="1">
    <citation type="submission" date="2024-03" db="EMBL/GenBank/DDBJ databases">
        <title>WGS assembly of Saponaria officinalis var. Norfolk2.</title>
        <authorList>
            <person name="Jenkins J."/>
            <person name="Shu S."/>
            <person name="Grimwood J."/>
            <person name="Barry K."/>
            <person name="Goodstein D."/>
            <person name="Schmutz J."/>
            <person name="Leebens-Mack J."/>
            <person name="Osbourn A."/>
        </authorList>
    </citation>
    <scope>NUCLEOTIDE SEQUENCE [LARGE SCALE GENOMIC DNA]</scope>
    <source>
        <strain evidence="10">JIC</strain>
    </source>
</reference>
<feature type="region of interest" description="Disordered" evidence="8">
    <location>
        <begin position="257"/>
        <end position="279"/>
    </location>
</feature>
<dbReference type="SUPFAM" id="SSF48425">
    <property type="entry name" value="Sec7 domain"/>
    <property type="match status" value="1"/>
</dbReference>
<keyword evidence="4" id="KW-0963">Cytoplasm</keyword>
<keyword evidence="11" id="KW-1185">Reference proteome</keyword>
<dbReference type="InterPro" id="IPR023394">
    <property type="entry name" value="Sec7_C_sf"/>
</dbReference>
<dbReference type="InterPro" id="IPR000904">
    <property type="entry name" value="Sec7_dom"/>
</dbReference>
<dbReference type="InterPro" id="IPR035999">
    <property type="entry name" value="Sec7_dom_sf"/>
</dbReference>
<evidence type="ECO:0000256" key="4">
    <source>
        <dbReference type="ARBA" id="ARBA00022490"/>
    </source>
</evidence>
<dbReference type="Gene3D" id="1.10.1000.11">
    <property type="entry name" value="Arf Nucleotide-binding Site Opener,domain 2"/>
    <property type="match status" value="1"/>
</dbReference>
<dbReference type="PANTHER" id="PTHR10663:SF108">
    <property type="entry name" value="BREFELDIN A-INHIBITED GUANINE NUCLEOTIDE-EXCHANGE PROTEIN 1"/>
    <property type="match status" value="1"/>
</dbReference>
<evidence type="ECO:0000256" key="1">
    <source>
        <dbReference type="ARBA" id="ARBA00004287"/>
    </source>
</evidence>
<dbReference type="Pfam" id="PF09324">
    <property type="entry name" value="Sec7-like_HDS"/>
    <property type="match status" value="1"/>
</dbReference>
<proteinExistence type="predicted"/>
<keyword evidence="7" id="KW-0472">Membrane</keyword>
<dbReference type="Gene3D" id="1.10.220.20">
    <property type="match status" value="1"/>
</dbReference>
<comment type="caution">
    <text evidence="10">The sequence shown here is derived from an EMBL/GenBank/DDBJ whole genome shotgun (WGS) entry which is preliminary data.</text>
</comment>
<dbReference type="EMBL" id="JBDFQZ010000011">
    <property type="protein sequence ID" value="KAK9677672.1"/>
    <property type="molecule type" value="Genomic_DNA"/>
</dbReference>
<dbReference type="GO" id="GO:0005085">
    <property type="term" value="F:guanyl-nucleotide exchange factor activity"/>
    <property type="evidence" value="ECO:0007669"/>
    <property type="project" value="UniProtKB-KW"/>
</dbReference>
<gene>
    <name evidence="10" type="ORF">RND81_11G159700</name>
</gene>
<dbReference type="CDD" id="cd00171">
    <property type="entry name" value="Sec7"/>
    <property type="match status" value="1"/>
</dbReference>
<evidence type="ECO:0000256" key="2">
    <source>
        <dbReference type="ARBA" id="ARBA00004514"/>
    </source>
</evidence>
<dbReference type="Pfam" id="PF01369">
    <property type="entry name" value="Sec7"/>
    <property type="match status" value="1"/>
</dbReference>
<dbReference type="Pfam" id="PF20252">
    <property type="entry name" value="BIG2_C"/>
    <property type="match status" value="1"/>
</dbReference>
<dbReference type="InterPro" id="IPR046455">
    <property type="entry name" value="Sec7/BIG1-like_C"/>
</dbReference>
<protein>
    <recommendedName>
        <fullName evidence="9">SEC7 domain-containing protein</fullName>
    </recommendedName>
</protein>
<dbReference type="GO" id="GO:0005802">
    <property type="term" value="C:trans-Golgi network"/>
    <property type="evidence" value="ECO:0007669"/>
    <property type="project" value="TreeGrafter"/>
</dbReference>
<dbReference type="Pfam" id="PF16213">
    <property type="entry name" value="DCB"/>
    <property type="match status" value="1"/>
</dbReference>
<keyword evidence="5" id="KW-0344">Guanine-nucleotide releasing factor</keyword>
<dbReference type="SUPFAM" id="SSF48371">
    <property type="entry name" value="ARM repeat"/>
    <property type="match status" value="1"/>
</dbReference>
<evidence type="ECO:0000259" key="9">
    <source>
        <dbReference type="PROSITE" id="PS50190"/>
    </source>
</evidence>
<evidence type="ECO:0000256" key="8">
    <source>
        <dbReference type="SAM" id="MobiDB-lite"/>
    </source>
</evidence>
<dbReference type="InterPro" id="IPR032691">
    <property type="entry name" value="Mon2/Sec7/BIG1-like_HUS"/>
</dbReference>
<keyword evidence="3" id="KW-0813">Transport</keyword>
<feature type="domain" description="SEC7" evidence="9">
    <location>
        <begin position="536"/>
        <end position="722"/>
    </location>
</feature>
<dbReference type="InterPro" id="IPR032629">
    <property type="entry name" value="DCB_dom"/>
</dbReference>
<evidence type="ECO:0000256" key="7">
    <source>
        <dbReference type="ARBA" id="ARBA00023136"/>
    </source>
</evidence>
<evidence type="ECO:0000256" key="3">
    <source>
        <dbReference type="ARBA" id="ARBA00022448"/>
    </source>
</evidence>
<dbReference type="FunFam" id="1.10.1000.11:FF:000003">
    <property type="entry name" value="Brefeldin A-inhibited guanine nucleotide-exchange protein 1"/>
    <property type="match status" value="1"/>
</dbReference>
<dbReference type="GO" id="GO:0032012">
    <property type="term" value="P:regulation of ARF protein signal transduction"/>
    <property type="evidence" value="ECO:0007669"/>
    <property type="project" value="InterPro"/>
</dbReference>
<dbReference type="InterPro" id="IPR015403">
    <property type="entry name" value="Mon2/Sec7/BIG1-like_HDS"/>
</dbReference>
<organism evidence="10 11">
    <name type="scientific">Saponaria officinalis</name>
    <name type="common">Common soapwort</name>
    <name type="synonym">Lychnis saponaria</name>
    <dbReference type="NCBI Taxonomy" id="3572"/>
    <lineage>
        <taxon>Eukaryota</taxon>
        <taxon>Viridiplantae</taxon>
        <taxon>Streptophyta</taxon>
        <taxon>Embryophyta</taxon>
        <taxon>Tracheophyta</taxon>
        <taxon>Spermatophyta</taxon>
        <taxon>Magnoliopsida</taxon>
        <taxon>eudicotyledons</taxon>
        <taxon>Gunneridae</taxon>
        <taxon>Pentapetalae</taxon>
        <taxon>Caryophyllales</taxon>
        <taxon>Caryophyllaceae</taxon>
        <taxon>Caryophylleae</taxon>
        <taxon>Saponaria</taxon>
    </lineage>
</organism>
<dbReference type="Pfam" id="PF12783">
    <property type="entry name" value="Sec7-like_HUS"/>
    <property type="match status" value="1"/>
</dbReference>
<dbReference type="GO" id="GO:0016020">
    <property type="term" value="C:membrane"/>
    <property type="evidence" value="ECO:0007669"/>
    <property type="project" value="UniProtKB-SubCell"/>
</dbReference>
<dbReference type="GO" id="GO:0015031">
    <property type="term" value="P:protein transport"/>
    <property type="evidence" value="ECO:0007669"/>
    <property type="project" value="UniProtKB-KW"/>
</dbReference>
<evidence type="ECO:0000313" key="11">
    <source>
        <dbReference type="Proteomes" id="UP001443914"/>
    </source>
</evidence>
<dbReference type="PROSITE" id="PS50190">
    <property type="entry name" value="SEC7"/>
    <property type="match status" value="1"/>
</dbReference>
<accession>A0AAW1HLS1</accession>
<dbReference type="InterPro" id="IPR016024">
    <property type="entry name" value="ARM-type_fold"/>
</dbReference>
<evidence type="ECO:0000256" key="6">
    <source>
        <dbReference type="ARBA" id="ARBA00022927"/>
    </source>
</evidence>
<dbReference type="SMART" id="SM00222">
    <property type="entry name" value="Sec7"/>
    <property type="match status" value="1"/>
</dbReference>
<dbReference type="FunFam" id="1.10.220.20:FF:000002">
    <property type="entry name" value="Brefeldin A-inhibited guanine nucleotide-exchange protein 1"/>
    <property type="match status" value="1"/>
</dbReference>
<evidence type="ECO:0000256" key="5">
    <source>
        <dbReference type="ARBA" id="ARBA00022658"/>
    </source>
</evidence>
<keyword evidence="6" id="KW-0653">Protein transport</keyword>
<dbReference type="Proteomes" id="UP001443914">
    <property type="component" value="Unassembled WGS sequence"/>
</dbReference>
<name>A0AAW1HLS1_SAPOF</name>